<protein>
    <submittedName>
        <fullName evidence="4">DNA-binding transcriptional regulator, AcrR family</fullName>
    </submittedName>
</protein>
<evidence type="ECO:0000313" key="4">
    <source>
        <dbReference type="EMBL" id="SDC67952.1"/>
    </source>
</evidence>
<keyword evidence="1" id="KW-0805">Transcription regulation</keyword>
<organism evidence="4 5">
    <name type="scientific">Prauserella marina</name>
    <dbReference type="NCBI Taxonomy" id="530584"/>
    <lineage>
        <taxon>Bacteria</taxon>
        <taxon>Bacillati</taxon>
        <taxon>Actinomycetota</taxon>
        <taxon>Actinomycetes</taxon>
        <taxon>Pseudonocardiales</taxon>
        <taxon>Pseudonocardiaceae</taxon>
        <taxon>Prauserella</taxon>
    </lineage>
</organism>
<dbReference type="Gene3D" id="1.10.10.60">
    <property type="entry name" value="Homeodomain-like"/>
    <property type="match status" value="1"/>
</dbReference>
<dbReference type="InterPro" id="IPR050109">
    <property type="entry name" value="HTH-type_TetR-like_transc_reg"/>
</dbReference>
<dbReference type="SUPFAM" id="SSF48498">
    <property type="entry name" value="Tetracyclin repressor-like, C-terminal domain"/>
    <property type="match status" value="1"/>
</dbReference>
<gene>
    <name evidence="4" type="ORF">SAMN05421630_103165</name>
</gene>
<dbReference type="Pfam" id="PF00440">
    <property type="entry name" value="TetR_N"/>
    <property type="match status" value="1"/>
</dbReference>
<dbReference type="SUPFAM" id="SSF46689">
    <property type="entry name" value="Homeodomain-like"/>
    <property type="match status" value="1"/>
</dbReference>
<evidence type="ECO:0000256" key="1">
    <source>
        <dbReference type="ARBA" id="ARBA00023015"/>
    </source>
</evidence>
<dbReference type="GO" id="GO:0003700">
    <property type="term" value="F:DNA-binding transcription factor activity"/>
    <property type="evidence" value="ECO:0007669"/>
    <property type="project" value="TreeGrafter"/>
</dbReference>
<evidence type="ECO:0000256" key="2">
    <source>
        <dbReference type="ARBA" id="ARBA00023125"/>
    </source>
</evidence>
<dbReference type="AlphaFoldDB" id="A0A1G6NJ38"/>
<sequence>MRRAQIIDAATRALAAHGFGGASLTKIAAEVGISKGLVLYHFGSRTELMREVVFAQYGRMAGAALEGIDWKGSATAILRDLITRSIRVSLERGEVRRAIAEVIGNLRDGDGRHVITFDQKDDIYTGFEKVYRQGQESGEFRDFEPRPMAVIQQSSVDGAVNYLESHVDTDASDFSDSVADLLIAAVRSENQGHPGETP</sequence>
<dbReference type="EMBL" id="FMZE01000003">
    <property type="protein sequence ID" value="SDC67952.1"/>
    <property type="molecule type" value="Genomic_DNA"/>
</dbReference>
<evidence type="ECO:0000313" key="5">
    <source>
        <dbReference type="Proteomes" id="UP000199494"/>
    </source>
</evidence>
<dbReference type="PANTHER" id="PTHR30055">
    <property type="entry name" value="HTH-TYPE TRANSCRIPTIONAL REGULATOR RUTR"/>
    <property type="match status" value="1"/>
</dbReference>
<dbReference type="InterPro" id="IPR009057">
    <property type="entry name" value="Homeodomain-like_sf"/>
</dbReference>
<dbReference type="InterPro" id="IPR036271">
    <property type="entry name" value="Tet_transcr_reg_TetR-rel_C_sf"/>
</dbReference>
<reference evidence="4 5" key="1">
    <citation type="submission" date="2016-10" db="EMBL/GenBank/DDBJ databases">
        <authorList>
            <person name="de Groot N.N."/>
        </authorList>
    </citation>
    <scope>NUCLEOTIDE SEQUENCE [LARGE SCALE GENOMIC DNA]</scope>
    <source>
        <strain evidence="4 5">CGMCC 4.5506</strain>
    </source>
</reference>
<dbReference type="PANTHER" id="PTHR30055:SF234">
    <property type="entry name" value="HTH-TYPE TRANSCRIPTIONAL REGULATOR BETI"/>
    <property type="match status" value="1"/>
</dbReference>
<dbReference type="GO" id="GO:0000976">
    <property type="term" value="F:transcription cis-regulatory region binding"/>
    <property type="evidence" value="ECO:0007669"/>
    <property type="project" value="TreeGrafter"/>
</dbReference>
<evidence type="ECO:0000256" key="3">
    <source>
        <dbReference type="ARBA" id="ARBA00023163"/>
    </source>
</evidence>
<dbReference type="Proteomes" id="UP000199494">
    <property type="component" value="Unassembled WGS sequence"/>
</dbReference>
<keyword evidence="5" id="KW-1185">Reference proteome</keyword>
<proteinExistence type="predicted"/>
<dbReference type="PROSITE" id="PS50977">
    <property type="entry name" value="HTH_TETR_2"/>
    <property type="match status" value="1"/>
</dbReference>
<accession>A0A1G6NJ38</accession>
<dbReference type="PRINTS" id="PR00455">
    <property type="entry name" value="HTHTETR"/>
</dbReference>
<name>A0A1G6NJ38_9PSEU</name>
<keyword evidence="2 4" id="KW-0238">DNA-binding</keyword>
<dbReference type="Gene3D" id="1.10.357.10">
    <property type="entry name" value="Tetracycline Repressor, domain 2"/>
    <property type="match status" value="1"/>
</dbReference>
<dbReference type="STRING" id="530584.SAMN05421630_103165"/>
<dbReference type="InterPro" id="IPR001647">
    <property type="entry name" value="HTH_TetR"/>
</dbReference>
<keyword evidence="3" id="KW-0804">Transcription</keyword>